<gene>
    <name evidence="10" type="ORF">QH73_0021180</name>
</gene>
<dbReference type="EMBL" id="JTJC03000006">
    <property type="protein sequence ID" value="NHC37117.1"/>
    <property type="molecule type" value="Genomic_DNA"/>
</dbReference>
<evidence type="ECO:0000256" key="2">
    <source>
        <dbReference type="ARBA" id="ARBA00022527"/>
    </source>
</evidence>
<sequence length="392" mass="43906">MLGKLLEGRYQVMQVLSAGGFCQTYLAQDTHISNRPTCVVKHLKPANSSPNALQTLRWLFTGEAQALEKLGCHNQIPRLLDHFEENQEFYLIQEFVQGHTLSAELQPGKPWSESQVFYMLQEVLQILEFIHSHGLIHRDIKPNNLLRRKHDRRLVLIDFGSVKQAWTQVVTLQGQKINTFSIGLPATITIGTPGYMPTEQERGKPRPNSDIYALGIVAIQALTGIHPTQLDTDPDTCEILWRHYRKISPELAQTIDNMVRYGFKDRYQSATEVLAALEPLANRYQPVLHYGFHELQGTQVQIPTVAQDSHSLLGEEETVSYSWGDRPQLQIPAKTGKATAAILAKRSTSLLDLGIGAIALATLLVGIYFASHSPTPAFKPEKYPVSIPLKSS</sequence>
<comment type="catalytic activity">
    <reaction evidence="8">
        <text>L-seryl-[protein] + ATP = O-phospho-L-seryl-[protein] + ADP + H(+)</text>
        <dbReference type="Rhea" id="RHEA:17989"/>
        <dbReference type="Rhea" id="RHEA-COMP:9863"/>
        <dbReference type="Rhea" id="RHEA-COMP:11604"/>
        <dbReference type="ChEBI" id="CHEBI:15378"/>
        <dbReference type="ChEBI" id="CHEBI:29999"/>
        <dbReference type="ChEBI" id="CHEBI:30616"/>
        <dbReference type="ChEBI" id="CHEBI:83421"/>
        <dbReference type="ChEBI" id="CHEBI:456216"/>
        <dbReference type="EC" id="2.7.11.1"/>
    </reaction>
</comment>
<dbReference type="PANTHER" id="PTHR24363">
    <property type="entry name" value="SERINE/THREONINE PROTEIN KINASE"/>
    <property type="match status" value="1"/>
</dbReference>
<organism evidence="10 11">
    <name type="scientific">Scytonema millei VB511283</name>
    <dbReference type="NCBI Taxonomy" id="1245923"/>
    <lineage>
        <taxon>Bacteria</taxon>
        <taxon>Bacillati</taxon>
        <taxon>Cyanobacteriota</taxon>
        <taxon>Cyanophyceae</taxon>
        <taxon>Nostocales</taxon>
        <taxon>Scytonemataceae</taxon>
        <taxon>Scytonema</taxon>
    </lineage>
</organism>
<evidence type="ECO:0000256" key="7">
    <source>
        <dbReference type="ARBA" id="ARBA00047899"/>
    </source>
</evidence>
<protein>
    <recommendedName>
        <fullName evidence="1">non-specific serine/threonine protein kinase</fullName>
        <ecNumber evidence="1">2.7.11.1</ecNumber>
    </recommendedName>
</protein>
<comment type="caution">
    <text evidence="10">The sequence shown here is derived from an EMBL/GenBank/DDBJ whole genome shotgun (WGS) entry which is preliminary data.</text>
</comment>
<name>A0A9X5E8C9_9CYAN</name>
<reference evidence="10 11" key="1">
    <citation type="journal article" date="2015" name="Genome Announc.">
        <title>Draft Genome Sequence of the Terrestrial Cyanobacterium Scytonema millei VB511283, Isolated from Eastern India.</title>
        <authorList>
            <person name="Sen D."/>
            <person name="Chandrababunaidu M.M."/>
            <person name="Singh D."/>
            <person name="Sanghi N."/>
            <person name="Ghorai A."/>
            <person name="Mishra G.P."/>
            <person name="Madduluri M."/>
            <person name="Adhikary S.P."/>
            <person name="Tripathy S."/>
        </authorList>
    </citation>
    <scope>NUCLEOTIDE SEQUENCE [LARGE SCALE GENOMIC DNA]</scope>
    <source>
        <strain evidence="10 11">VB511283</strain>
    </source>
</reference>
<evidence type="ECO:0000256" key="1">
    <source>
        <dbReference type="ARBA" id="ARBA00012513"/>
    </source>
</evidence>
<feature type="domain" description="Protein kinase" evidence="9">
    <location>
        <begin position="10"/>
        <end position="288"/>
    </location>
</feature>
<evidence type="ECO:0000256" key="5">
    <source>
        <dbReference type="ARBA" id="ARBA00022777"/>
    </source>
</evidence>
<dbReference type="InterPro" id="IPR000719">
    <property type="entry name" value="Prot_kinase_dom"/>
</dbReference>
<evidence type="ECO:0000313" key="11">
    <source>
        <dbReference type="Proteomes" id="UP000031532"/>
    </source>
</evidence>
<comment type="catalytic activity">
    <reaction evidence="7">
        <text>L-threonyl-[protein] + ATP = O-phospho-L-threonyl-[protein] + ADP + H(+)</text>
        <dbReference type="Rhea" id="RHEA:46608"/>
        <dbReference type="Rhea" id="RHEA-COMP:11060"/>
        <dbReference type="Rhea" id="RHEA-COMP:11605"/>
        <dbReference type="ChEBI" id="CHEBI:15378"/>
        <dbReference type="ChEBI" id="CHEBI:30013"/>
        <dbReference type="ChEBI" id="CHEBI:30616"/>
        <dbReference type="ChEBI" id="CHEBI:61977"/>
        <dbReference type="ChEBI" id="CHEBI:456216"/>
        <dbReference type="EC" id="2.7.11.1"/>
    </reaction>
</comment>
<proteinExistence type="predicted"/>
<dbReference type="Proteomes" id="UP000031532">
    <property type="component" value="Unassembled WGS sequence"/>
</dbReference>
<dbReference type="InterPro" id="IPR011009">
    <property type="entry name" value="Kinase-like_dom_sf"/>
</dbReference>
<dbReference type="PANTHER" id="PTHR24363:SF0">
    <property type="entry name" value="SERINE_THREONINE KINASE LIKE DOMAIN CONTAINING 1"/>
    <property type="match status" value="1"/>
</dbReference>
<keyword evidence="5 10" id="KW-0418">Kinase</keyword>
<dbReference type="GO" id="GO:0004674">
    <property type="term" value="F:protein serine/threonine kinase activity"/>
    <property type="evidence" value="ECO:0007669"/>
    <property type="project" value="UniProtKB-KW"/>
</dbReference>
<evidence type="ECO:0000256" key="6">
    <source>
        <dbReference type="ARBA" id="ARBA00022840"/>
    </source>
</evidence>
<evidence type="ECO:0000256" key="3">
    <source>
        <dbReference type="ARBA" id="ARBA00022679"/>
    </source>
</evidence>
<dbReference type="Pfam" id="PF00069">
    <property type="entry name" value="Pkinase"/>
    <property type="match status" value="1"/>
</dbReference>
<dbReference type="RefSeq" id="WP_052289821.1">
    <property type="nucleotide sequence ID" value="NZ_JTJC03000006.1"/>
</dbReference>
<dbReference type="PROSITE" id="PS50011">
    <property type="entry name" value="PROTEIN_KINASE_DOM"/>
    <property type="match status" value="1"/>
</dbReference>
<evidence type="ECO:0000256" key="8">
    <source>
        <dbReference type="ARBA" id="ARBA00048679"/>
    </source>
</evidence>
<keyword evidence="2 10" id="KW-0723">Serine/threonine-protein kinase</keyword>
<evidence type="ECO:0000259" key="9">
    <source>
        <dbReference type="PROSITE" id="PS50011"/>
    </source>
</evidence>
<keyword evidence="3" id="KW-0808">Transferase</keyword>
<keyword evidence="6" id="KW-0067">ATP-binding</keyword>
<dbReference type="AlphaFoldDB" id="A0A9X5E8C9"/>
<evidence type="ECO:0000313" key="10">
    <source>
        <dbReference type="EMBL" id="NHC37117.1"/>
    </source>
</evidence>
<evidence type="ECO:0000256" key="4">
    <source>
        <dbReference type="ARBA" id="ARBA00022741"/>
    </source>
</evidence>
<dbReference type="SUPFAM" id="SSF56112">
    <property type="entry name" value="Protein kinase-like (PK-like)"/>
    <property type="match status" value="1"/>
</dbReference>
<dbReference type="Gene3D" id="3.30.200.20">
    <property type="entry name" value="Phosphorylase Kinase, domain 1"/>
    <property type="match status" value="1"/>
</dbReference>
<keyword evidence="11" id="KW-1185">Reference proteome</keyword>
<dbReference type="EC" id="2.7.11.1" evidence="1"/>
<dbReference type="SMART" id="SM00220">
    <property type="entry name" value="S_TKc"/>
    <property type="match status" value="1"/>
</dbReference>
<dbReference type="CDD" id="cd14014">
    <property type="entry name" value="STKc_PknB_like"/>
    <property type="match status" value="1"/>
</dbReference>
<accession>A0A9X5E8C9</accession>
<dbReference type="OrthoDB" id="468998at2"/>
<dbReference type="Gene3D" id="1.10.510.10">
    <property type="entry name" value="Transferase(Phosphotransferase) domain 1"/>
    <property type="match status" value="1"/>
</dbReference>
<dbReference type="GO" id="GO:0005524">
    <property type="term" value="F:ATP binding"/>
    <property type="evidence" value="ECO:0007669"/>
    <property type="project" value="UniProtKB-KW"/>
</dbReference>
<keyword evidence="4" id="KW-0547">Nucleotide-binding</keyword>